<proteinExistence type="inferred from homology"/>
<dbReference type="EMBL" id="JBDXSU010000020">
    <property type="protein sequence ID" value="MFB5192331.1"/>
    <property type="molecule type" value="Genomic_DNA"/>
</dbReference>
<dbReference type="PANTHER" id="PTHR22550">
    <property type="entry name" value="SPORE GERMINATION PROTEIN"/>
    <property type="match status" value="1"/>
</dbReference>
<evidence type="ECO:0000256" key="2">
    <source>
        <dbReference type="ARBA" id="ARBA00023136"/>
    </source>
</evidence>
<evidence type="ECO:0000256" key="1">
    <source>
        <dbReference type="ARBA" id="ARBA00005278"/>
    </source>
</evidence>
<feature type="transmembrane region" description="Helical" evidence="4">
    <location>
        <begin position="408"/>
        <end position="427"/>
    </location>
</feature>
<evidence type="ECO:0000313" key="6">
    <source>
        <dbReference type="Proteomes" id="UP001579974"/>
    </source>
</evidence>
<organism evidence="5 6">
    <name type="scientific">Alicyclobacillus fastidiosus</name>
    <dbReference type="NCBI Taxonomy" id="392011"/>
    <lineage>
        <taxon>Bacteria</taxon>
        <taxon>Bacillati</taxon>
        <taxon>Bacillota</taxon>
        <taxon>Bacilli</taxon>
        <taxon>Bacillales</taxon>
        <taxon>Alicyclobacillaceae</taxon>
        <taxon>Alicyclobacillus</taxon>
    </lineage>
</organism>
<feature type="transmembrane region" description="Helical" evidence="4">
    <location>
        <begin position="433"/>
        <end position="458"/>
    </location>
</feature>
<name>A0ABV5AJN1_9BACL</name>
<dbReference type="Proteomes" id="UP001579974">
    <property type="component" value="Unassembled WGS sequence"/>
</dbReference>
<keyword evidence="2 4" id="KW-0472">Membrane</keyword>
<dbReference type="PANTHER" id="PTHR22550:SF5">
    <property type="entry name" value="LEUCINE ZIPPER PROTEIN 4"/>
    <property type="match status" value="1"/>
</dbReference>
<keyword evidence="4" id="KW-0812">Transmembrane</keyword>
<evidence type="ECO:0000313" key="5">
    <source>
        <dbReference type="EMBL" id="MFB5192331.1"/>
    </source>
</evidence>
<protein>
    <submittedName>
        <fullName evidence="5">Spore germination protein</fullName>
    </submittedName>
</protein>
<accession>A0ABV5AJN1</accession>
<gene>
    <name evidence="5" type="ORF">KKP3000_001528</name>
</gene>
<evidence type="ECO:0000256" key="3">
    <source>
        <dbReference type="SAM" id="MobiDB-lite"/>
    </source>
</evidence>
<feature type="region of interest" description="Disordered" evidence="3">
    <location>
        <begin position="1"/>
        <end position="32"/>
    </location>
</feature>
<feature type="compositionally biased region" description="Polar residues" evidence="3">
    <location>
        <begin position="519"/>
        <end position="528"/>
    </location>
</feature>
<dbReference type="Pfam" id="PF03323">
    <property type="entry name" value="GerA"/>
    <property type="match status" value="1"/>
</dbReference>
<evidence type="ECO:0000256" key="4">
    <source>
        <dbReference type="SAM" id="Phobius"/>
    </source>
</evidence>
<comment type="similarity">
    <text evidence="1">Belongs to the GerABKA family.</text>
</comment>
<dbReference type="RefSeq" id="WP_275474083.1">
    <property type="nucleotide sequence ID" value="NZ_CP162940.1"/>
</dbReference>
<keyword evidence="6" id="KW-1185">Reference proteome</keyword>
<reference evidence="5 6" key="1">
    <citation type="journal article" date="2024" name="Int. J. Mol. Sci.">
        <title>Exploration of Alicyclobacillus spp. Genome in Search of Antibiotic Resistance.</title>
        <authorList>
            <person name="Bucka-Kolendo J."/>
            <person name="Kiousi D.E."/>
            <person name="Dekowska A."/>
            <person name="Mikolajczuk-Szczyrba A."/>
            <person name="Karadedos D.M."/>
            <person name="Michael P."/>
            <person name="Galanis A."/>
            <person name="Sokolowska B."/>
        </authorList>
    </citation>
    <scope>NUCLEOTIDE SEQUENCE [LARGE SCALE GENOMIC DNA]</scope>
    <source>
        <strain evidence="5 6">KKP 3000</strain>
    </source>
</reference>
<keyword evidence="4" id="KW-1133">Transmembrane helix</keyword>
<sequence>MLFKKRGTKTKDLGNHRDRISGSVATSYGMPDDPFPTRVEDVRGLIEAEWQHCDDLVLREVDAHGTRVLLVWLRGMVDQERVEKGVLEPLSTLPKRRVESSQLESVLHTVLVRRVKTRQELNVAVSDGQAILCIDGSKEALTLDVSQPPGRAIEKAEIEPTLEGPQEAFVENLELNIALLRKRIRSPRLKVESMRIGVYSKTNVCILYIEGIVKPTLVKEAHLRLRKISIDAVNDINKLRELIADGPFTVFPTTEETERPDRVVAGLLQGRIAIMLDGAPTCLKVPVQFIHFLVSAEDYYMNYTLAVFIRVLRHAAYWASLLLPSLYVALLCYNQDLMPTPLLVTVASQHRGVPFPTILEALGMMGAFEVLREAGSRLPRAVGQSVSIVGTLVVGDAAVRAGLVSPGMVIVVAGTGVASFALPAYGFVNSSRIIQFLFVGVAGISGLVGIVVFGMILVTHLVSLRSFGVPYMAPIAPFSWQDMRDAFVRAPWFANKRRPKQFEPVDSVSNRSRAPRPPENSNSGEGKR</sequence>
<feature type="compositionally biased region" description="Basic and acidic residues" evidence="3">
    <location>
        <begin position="9"/>
        <end position="20"/>
    </location>
</feature>
<dbReference type="InterPro" id="IPR004995">
    <property type="entry name" value="Spore_Ger"/>
</dbReference>
<feature type="region of interest" description="Disordered" evidence="3">
    <location>
        <begin position="502"/>
        <end position="528"/>
    </location>
</feature>
<dbReference type="PIRSF" id="PIRSF005690">
    <property type="entry name" value="GerBA"/>
    <property type="match status" value="1"/>
</dbReference>
<comment type="caution">
    <text evidence="5">The sequence shown here is derived from an EMBL/GenBank/DDBJ whole genome shotgun (WGS) entry which is preliminary data.</text>
</comment>
<dbReference type="InterPro" id="IPR050768">
    <property type="entry name" value="UPF0353/GerABKA_families"/>
</dbReference>